<dbReference type="GO" id="GO:0006631">
    <property type="term" value="P:fatty acid metabolic process"/>
    <property type="evidence" value="ECO:0007669"/>
    <property type="project" value="InterPro"/>
</dbReference>
<dbReference type="NCBIfam" id="NF004783">
    <property type="entry name" value="PRK06129.1"/>
    <property type="match status" value="1"/>
</dbReference>
<evidence type="ECO:0000259" key="12">
    <source>
        <dbReference type="Pfam" id="PF02737"/>
    </source>
</evidence>
<dbReference type="EMBL" id="CP027668">
    <property type="protein sequence ID" value="AVO44480.1"/>
    <property type="molecule type" value="Genomic_DNA"/>
</dbReference>
<name>A0A2S0N8I3_9HYPH</name>
<dbReference type="KEGG" id="phr:C6569_05050"/>
<dbReference type="GO" id="GO:0070403">
    <property type="term" value="F:NAD+ binding"/>
    <property type="evidence" value="ECO:0007669"/>
    <property type="project" value="InterPro"/>
</dbReference>
<keyword evidence="4" id="KW-0963">Cytoplasm</keyword>
<evidence type="ECO:0000256" key="2">
    <source>
        <dbReference type="ARBA" id="ARBA00009463"/>
    </source>
</evidence>
<evidence type="ECO:0000256" key="1">
    <source>
        <dbReference type="ARBA" id="ARBA00004496"/>
    </source>
</evidence>
<dbReference type="PIRSF" id="PIRSF000105">
    <property type="entry name" value="HCDH"/>
    <property type="match status" value="1"/>
</dbReference>
<gene>
    <name evidence="13" type="ORF">C6569_05050</name>
</gene>
<comment type="subcellular location">
    <subcellularLocation>
        <location evidence="1">Cytoplasm</location>
    </subcellularLocation>
</comment>
<dbReference type="AlphaFoldDB" id="A0A2S0N8I3"/>
<dbReference type="InterPro" id="IPR006176">
    <property type="entry name" value="3-OHacyl-CoA_DH_NAD-bd"/>
</dbReference>
<evidence type="ECO:0000256" key="10">
    <source>
        <dbReference type="PIRSR" id="PIRSR000105-1"/>
    </source>
</evidence>
<dbReference type="SUPFAM" id="SSF51735">
    <property type="entry name" value="NAD(P)-binding Rossmann-fold domains"/>
    <property type="match status" value="1"/>
</dbReference>
<dbReference type="InterPro" id="IPR036291">
    <property type="entry name" value="NAD(P)-bd_dom_sf"/>
</dbReference>
<evidence type="ECO:0000256" key="3">
    <source>
        <dbReference type="ARBA" id="ARBA00011738"/>
    </source>
</evidence>
<dbReference type="PANTHER" id="PTHR48075">
    <property type="entry name" value="3-HYDROXYACYL-COA DEHYDROGENASE FAMILY PROTEIN"/>
    <property type="match status" value="1"/>
</dbReference>
<dbReference type="Pfam" id="PF02737">
    <property type="entry name" value="3HCDH_N"/>
    <property type="match status" value="1"/>
</dbReference>
<evidence type="ECO:0000256" key="8">
    <source>
        <dbReference type="ARBA" id="ARBA00038962"/>
    </source>
</evidence>
<feature type="domain" description="3-hydroxyacyl-CoA dehydrogenase NAD binding" evidence="12">
    <location>
        <begin position="3"/>
        <end position="180"/>
    </location>
</feature>
<dbReference type="InterPro" id="IPR022694">
    <property type="entry name" value="3-OHacyl-CoA_DH"/>
</dbReference>
<comment type="similarity">
    <text evidence="2">Belongs to the 3-hydroxyacyl-CoA dehydrogenase family.</text>
</comment>
<organism evidence="13 14">
    <name type="scientific">Phreatobacter cathodiphilus</name>
    <dbReference type="NCBI Taxonomy" id="1868589"/>
    <lineage>
        <taxon>Bacteria</taxon>
        <taxon>Pseudomonadati</taxon>
        <taxon>Pseudomonadota</taxon>
        <taxon>Alphaproteobacteria</taxon>
        <taxon>Hyphomicrobiales</taxon>
        <taxon>Phreatobacteraceae</taxon>
        <taxon>Phreatobacter</taxon>
    </lineage>
</organism>
<proteinExistence type="inferred from homology"/>
<dbReference type="RefSeq" id="WP_106747810.1">
    <property type="nucleotide sequence ID" value="NZ_CP027668.1"/>
</dbReference>
<evidence type="ECO:0000313" key="13">
    <source>
        <dbReference type="EMBL" id="AVO44480.1"/>
    </source>
</evidence>
<dbReference type="GO" id="GO:0005737">
    <property type="term" value="C:cytoplasm"/>
    <property type="evidence" value="ECO:0007669"/>
    <property type="project" value="UniProtKB-SubCell"/>
</dbReference>
<dbReference type="Gene3D" id="3.40.50.720">
    <property type="entry name" value="NAD(P)-binding Rossmann-like Domain"/>
    <property type="match status" value="1"/>
</dbReference>
<keyword evidence="5" id="KW-0597">Phosphoprotein</keyword>
<evidence type="ECO:0000256" key="7">
    <source>
        <dbReference type="ARBA" id="ARBA00023027"/>
    </source>
</evidence>
<evidence type="ECO:0000256" key="5">
    <source>
        <dbReference type="ARBA" id="ARBA00022553"/>
    </source>
</evidence>
<dbReference type="InterPro" id="IPR006108">
    <property type="entry name" value="3HC_DH_C"/>
</dbReference>
<keyword evidence="6" id="KW-0560">Oxidoreductase</keyword>
<protein>
    <recommendedName>
        <fullName evidence="9">L-gulonate 3-dehydrogenase</fullName>
        <ecNumber evidence="8">1.1.1.45</ecNumber>
    </recommendedName>
    <alternativeName>
        <fullName evidence="9">L-gulonate 3-dehydrogenase</fullName>
    </alternativeName>
</protein>
<dbReference type="EC" id="1.1.1.45" evidence="8"/>
<dbReference type="PANTHER" id="PTHR48075:SF1">
    <property type="entry name" value="LAMBDA-CRYSTALLIN HOMOLOG"/>
    <property type="match status" value="1"/>
</dbReference>
<keyword evidence="7" id="KW-0520">NAD</keyword>
<dbReference type="OrthoDB" id="9803287at2"/>
<evidence type="ECO:0000256" key="6">
    <source>
        <dbReference type="ARBA" id="ARBA00023002"/>
    </source>
</evidence>
<keyword evidence="14" id="KW-1185">Reference proteome</keyword>
<feature type="site" description="Important for catalytic activity" evidence="10">
    <location>
        <position position="137"/>
    </location>
</feature>
<comment type="subunit">
    <text evidence="3">Homodimer.</text>
</comment>
<dbReference type="Pfam" id="PF00725">
    <property type="entry name" value="3HCDH"/>
    <property type="match status" value="1"/>
</dbReference>
<dbReference type="Proteomes" id="UP000237889">
    <property type="component" value="Chromosome"/>
</dbReference>
<evidence type="ECO:0000256" key="4">
    <source>
        <dbReference type="ARBA" id="ARBA00022490"/>
    </source>
</evidence>
<feature type="domain" description="3-hydroxyacyl-CoA dehydrogenase C-terminal" evidence="11">
    <location>
        <begin position="184"/>
        <end position="247"/>
    </location>
</feature>
<dbReference type="Gene3D" id="1.10.1040.10">
    <property type="entry name" value="N-(1-d-carboxylethyl)-l-norvaline Dehydrogenase, domain 2"/>
    <property type="match status" value="1"/>
</dbReference>
<dbReference type="SUPFAM" id="SSF48179">
    <property type="entry name" value="6-phosphogluconate dehydrogenase C-terminal domain-like"/>
    <property type="match status" value="1"/>
</dbReference>
<dbReference type="InterPro" id="IPR013328">
    <property type="entry name" value="6PGD_dom2"/>
</dbReference>
<sequence>MPTIAIVGSGLIGRAWATVFCSHGWRTALYDPVPGVAEAAKAHIAKNLKELADLDLVKDAKGSAKNLVACTTLAEALKGCAFVQENGPETVEAKIAIHGEIDALAPPSAIVVSSTSFLFSSLWAKDLKHRSRVLVAHPVNPPHLVPIVELCPAPWTDPKLVEKARAIYEKVGQVAVTVKKEIDGFVLNRLQAVLMAEAFDLVGSGVVSPEDLDKTIRDGLGLRWSFMGPFETIELNAPGGIPDYNRRYGPSLTRLTGRKVFTPQNEAAIMAEWPGEQSPERIARLSKWRDGRLAALKAHKRGAKKKPA</sequence>
<accession>A0A2S0N8I3</accession>
<reference evidence="13 14" key="1">
    <citation type="submission" date="2018-03" db="EMBL/GenBank/DDBJ databases">
        <title>Genome sequencing of Phreatobacter sp.</title>
        <authorList>
            <person name="Kim S.-J."/>
            <person name="Heo J."/>
            <person name="Kwon S.-W."/>
        </authorList>
    </citation>
    <scope>NUCLEOTIDE SEQUENCE [LARGE SCALE GENOMIC DNA]</scope>
    <source>
        <strain evidence="13 14">S-12</strain>
    </source>
</reference>
<evidence type="ECO:0000313" key="14">
    <source>
        <dbReference type="Proteomes" id="UP000237889"/>
    </source>
</evidence>
<evidence type="ECO:0000256" key="9">
    <source>
        <dbReference type="ARBA" id="ARBA00042709"/>
    </source>
</evidence>
<dbReference type="InterPro" id="IPR008927">
    <property type="entry name" value="6-PGluconate_DH-like_C_sf"/>
</dbReference>
<dbReference type="GO" id="GO:0050104">
    <property type="term" value="F:L-gulonate 3-dehydrogenase activity"/>
    <property type="evidence" value="ECO:0007669"/>
    <property type="project" value="UniProtKB-EC"/>
</dbReference>
<evidence type="ECO:0000259" key="11">
    <source>
        <dbReference type="Pfam" id="PF00725"/>
    </source>
</evidence>